<gene>
    <name evidence="4" type="ORF">FQY83_04615</name>
</gene>
<dbReference type="GO" id="GO:0005737">
    <property type="term" value="C:cytoplasm"/>
    <property type="evidence" value="ECO:0007669"/>
    <property type="project" value="TreeGrafter"/>
</dbReference>
<comment type="caution">
    <text evidence="4">The sequence shown here is derived from an EMBL/GenBank/DDBJ whole genome shotgun (WGS) entry which is preliminary data.</text>
</comment>
<dbReference type="PANTHER" id="PTHR12169:SF6">
    <property type="entry name" value="AFG1-LIKE ATPASE"/>
    <property type="match status" value="1"/>
</dbReference>
<evidence type="ECO:0000256" key="1">
    <source>
        <dbReference type="ARBA" id="ARBA00022741"/>
    </source>
</evidence>
<feature type="region of interest" description="Disordered" evidence="3">
    <location>
        <begin position="1"/>
        <end position="25"/>
    </location>
</feature>
<dbReference type="GO" id="GO:0016887">
    <property type="term" value="F:ATP hydrolysis activity"/>
    <property type="evidence" value="ECO:0007669"/>
    <property type="project" value="InterPro"/>
</dbReference>
<dbReference type="GO" id="GO:0051301">
    <property type="term" value="P:cell division"/>
    <property type="evidence" value="ECO:0007669"/>
    <property type="project" value="TreeGrafter"/>
</dbReference>
<dbReference type="GO" id="GO:0005524">
    <property type="term" value="F:ATP binding"/>
    <property type="evidence" value="ECO:0007669"/>
    <property type="project" value="UniProtKB-KW"/>
</dbReference>
<dbReference type="InterPro" id="IPR005654">
    <property type="entry name" value="ATPase_AFG1-like"/>
</dbReference>
<reference evidence="4 5" key="1">
    <citation type="journal article" date="2008" name="Int. J. Syst. Evol. Microbiol.">
        <title>Luteimonas marina sp. nov., isolated from seawater.</title>
        <authorList>
            <person name="Baik K.S."/>
            <person name="Park S.C."/>
            <person name="Kim M.S."/>
            <person name="Kim E.M."/>
            <person name="Park C."/>
            <person name="Chun J."/>
            <person name="Seong C.N."/>
        </authorList>
    </citation>
    <scope>NUCLEOTIDE SEQUENCE [LARGE SCALE GENOMIC DNA]</scope>
    <source>
        <strain evidence="4 5">FR1330</strain>
    </source>
</reference>
<dbReference type="PANTHER" id="PTHR12169">
    <property type="entry name" value="ATPASE N2B"/>
    <property type="match status" value="1"/>
</dbReference>
<protein>
    <submittedName>
        <fullName evidence="4">AFG1 family ATPase</fullName>
    </submittedName>
</protein>
<dbReference type="Proteomes" id="UP000319980">
    <property type="component" value="Unassembled WGS sequence"/>
</dbReference>
<dbReference type="GO" id="GO:0032153">
    <property type="term" value="C:cell division site"/>
    <property type="evidence" value="ECO:0007669"/>
    <property type="project" value="TreeGrafter"/>
</dbReference>
<dbReference type="SUPFAM" id="SSF52540">
    <property type="entry name" value="P-loop containing nucleoside triphosphate hydrolases"/>
    <property type="match status" value="1"/>
</dbReference>
<dbReference type="OrthoDB" id="9774491at2"/>
<evidence type="ECO:0000313" key="5">
    <source>
        <dbReference type="Proteomes" id="UP000319980"/>
    </source>
</evidence>
<keyword evidence="5" id="KW-1185">Reference proteome</keyword>
<dbReference type="NCBIfam" id="NF040713">
    <property type="entry name" value="ZapE"/>
    <property type="match status" value="1"/>
</dbReference>
<evidence type="ECO:0000256" key="3">
    <source>
        <dbReference type="SAM" id="MobiDB-lite"/>
    </source>
</evidence>
<accession>A0A5C5U8R3</accession>
<dbReference type="EMBL" id="VOHK01000002">
    <property type="protein sequence ID" value="TWT22318.1"/>
    <property type="molecule type" value="Genomic_DNA"/>
</dbReference>
<dbReference type="Gene3D" id="3.40.50.300">
    <property type="entry name" value="P-loop containing nucleotide triphosphate hydrolases"/>
    <property type="match status" value="1"/>
</dbReference>
<organism evidence="4 5">
    <name type="scientific">Luteimonas marina</name>
    <dbReference type="NCBI Taxonomy" id="488485"/>
    <lineage>
        <taxon>Bacteria</taxon>
        <taxon>Pseudomonadati</taxon>
        <taxon>Pseudomonadota</taxon>
        <taxon>Gammaproteobacteria</taxon>
        <taxon>Lysobacterales</taxon>
        <taxon>Lysobacteraceae</taxon>
        <taxon>Luteimonas</taxon>
    </lineage>
</organism>
<keyword evidence="2" id="KW-0067">ATP-binding</keyword>
<proteinExistence type="predicted"/>
<dbReference type="Pfam" id="PF03969">
    <property type="entry name" value="AFG1_ATPase"/>
    <property type="match status" value="2"/>
</dbReference>
<evidence type="ECO:0000313" key="4">
    <source>
        <dbReference type="EMBL" id="TWT22318.1"/>
    </source>
</evidence>
<keyword evidence="1" id="KW-0547">Nucleotide-binding</keyword>
<dbReference type="AlphaFoldDB" id="A0A5C5U8R3"/>
<dbReference type="RefSeq" id="WP_146385545.1">
    <property type="nucleotide sequence ID" value="NZ_VOHK01000002.1"/>
</dbReference>
<sequence length="391" mass="43829">MRDEGGAATPSQRYRAGVERGEWGEDPAQQGALRALDRLHEALLAPAPRRGLIGRLLREDAPAAPDGLYLWGGVGRGKTFLVDLFYDGLPLRDLRGDALSGAARPRRAGEGGDGKRRTHFHRFMRSVHEQLRAHGGERDPLARIVREWRTALKLRVLVLDEFFVSDIGDAMLLARLLERMFAEGIVLVTTSNVDPPELYKDGLQRARFLPAIDLIRRHCEVVHLDSDTDYRLRALTRSPVYRAPLDGDSDAWLNTRWRELGGDDAHRDAGIEIDGRRIVVRARCKDMAWFDFDALCEGPRGATDYIEIAREFHTVLLGGIPVLDDTRNDAARRFVTLIDELYDRHVNLVCTADAPPPALYAGERLAGAFERTASRLIEMRSAEYLAAGHRA</sequence>
<name>A0A5C5U8R3_9GAMM</name>
<evidence type="ECO:0000256" key="2">
    <source>
        <dbReference type="ARBA" id="ARBA00022840"/>
    </source>
</evidence>
<dbReference type="InterPro" id="IPR027417">
    <property type="entry name" value="P-loop_NTPase"/>
</dbReference>